<dbReference type="EMBL" id="KQ257209">
    <property type="protein sequence ID" value="KNC64976.1"/>
    <property type="molecule type" value="Genomic_DNA"/>
</dbReference>
<keyword evidence="2" id="KW-1185">Reference proteome</keyword>
<proteinExistence type="predicted"/>
<evidence type="ECO:0000313" key="2">
    <source>
        <dbReference type="Proteomes" id="UP000054560"/>
    </source>
</evidence>
<dbReference type="RefSeq" id="XP_014143077.1">
    <property type="nucleotide sequence ID" value="XM_014287602.1"/>
</dbReference>
<organism evidence="1 2">
    <name type="scientific">Sphaeroforma arctica JP610</name>
    <dbReference type="NCBI Taxonomy" id="667725"/>
    <lineage>
        <taxon>Eukaryota</taxon>
        <taxon>Ichthyosporea</taxon>
        <taxon>Ichthyophonida</taxon>
        <taxon>Sphaeroforma</taxon>
    </lineage>
</organism>
<evidence type="ECO:0000313" key="1">
    <source>
        <dbReference type="EMBL" id="KNC64976.1"/>
    </source>
</evidence>
<name>A0A0L0EKR3_9EUKA</name>
<dbReference type="Proteomes" id="UP000054560">
    <property type="component" value="Unassembled WGS sequence"/>
</dbReference>
<gene>
    <name evidence="1" type="ORF">SARC_18317</name>
</gene>
<feature type="non-terminal residue" evidence="1">
    <location>
        <position position="115"/>
    </location>
</feature>
<protein>
    <submittedName>
        <fullName evidence="1">Uncharacterized protein</fullName>
    </submittedName>
</protein>
<reference evidence="1 2" key="1">
    <citation type="submission" date="2011-02" db="EMBL/GenBank/DDBJ databases">
        <title>The Genome Sequence of Sphaeroforma arctica JP610.</title>
        <authorList>
            <consortium name="The Broad Institute Genome Sequencing Platform"/>
            <person name="Russ C."/>
            <person name="Cuomo C."/>
            <person name="Young S.K."/>
            <person name="Zeng Q."/>
            <person name="Gargeya S."/>
            <person name="Alvarado L."/>
            <person name="Berlin A."/>
            <person name="Chapman S.B."/>
            <person name="Chen Z."/>
            <person name="Freedman E."/>
            <person name="Gellesch M."/>
            <person name="Goldberg J."/>
            <person name="Griggs A."/>
            <person name="Gujja S."/>
            <person name="Heilman E."/>
            <person name="Heiman D."/>
            <person name="Howarth C."/>
            <person name="Mehta T."/>
            <person name="Neiman D."/>
            <person name="Pearson M."/>
            <person name="Roberts A."/>
            <person name="Saif S."/>
            <person name="Shea T."/>
            <person name="Shenoy N."/>
            <person name="Sisk P."/>
            <person name="Stolte C."/>
            <person name="Sykes S."/>
            <person name="White J."/>
            <person name="Yandava C."/>
            <person name="Burger G."/>
            <person name="Gray M.W."/>
            <person name="Holland P.W.H."/>
            <person name="King N."/>
            <person name="Lang F.B.F."/>
            <person name="Roger A.J."/>
            <person name="Ruiz-Trillo I."/>
            <person name="Haas B."/>
            <person name="Nusbaum C."/>
            <person name="Birren B."/>
        </authorList>
    </citation>
    <scope>NUCLEOTIDE SEQUENCE [LARGE SCALE GENOMIC DNA]</scope>
    <source>
        <strain evidence="1 2">JP610</strain>
    </source>
</reference>
<dbReference type="GeneID" id="25918821"/>
<dbReference type="AlphaFoldDB" id="A0A0L0EKR3"/>
<sequence length="115" mass="13033">MRGGMFLEKYPLSAALLTGILGVFIGRYTLTGEVLDIACDCPDVSSLAHNMNTAQKYCLPEYATPFEQYFKELSVKQEGGEKFTDLPLAHKWADDFQAYDNIFGRYRGKDVLFME</sequence>
<accession>A0A0L0EKR3</accession>